<sequence>MIELDRACSNKLLASPPSLHHFDDEINLTLQRHTISAHALESGVIFDSNTGECDDIQARQILLYRHRVNRHLRRVKNPQLSRVGK</sequence>
<dbReference type="InParanoid" id="A0A2P6MVV7"/>
<evidence type="ECO:0000313" key="2">
    <source>
        <dbReference type="Proteomes" id="UP000241769"/>
    </source>
</evidence>
<dbReference type="AlphaFoldDB" id="A0A2P6MVV7"/>
<gene>
    <name evidence="1" type="ORF">PROFUN_15524</name>
</gene>
<protein>
    <submittedName>
        <fullName evidence="1">Uncharacterized protein</fullName>
    </submittedName>
</protein>
<name>A0A2P6MVV7_9EUKA</name>
<organism evidence="1 2">
    <name type="scientific">Planoprotostelium fungivorum</name>
    <dbReference type="NCBI Taxonomy" id="1890364"/>
    <lineage>
        <taxon>Eukaryota</taxon>
        <taxon>Amoebozoa</taxon>
        <taxon>Evosea</taxon>
        <taxon>Variosea</taxon>
        <taxon>Cavosteliida</taxon>
        <taxon>Cavosteliaceae</taxon>
        <taxon>Planoprotostelium</taxon>
    </lineage>
</organism>
<evidence type="ECO:0000313" key="1">
    <source>
        <dbReference type="EMBL" id="PRP75837.1"/>
    </source>
</evidence>
<accession>A0A2P6MVV7</accession>
<dbReference type="EMBL" id="MDYQ01000361">
    <property type="protein sequence ID" value="PRP75837.1"/>
    <property type="molecule type" value="Genomic_DNA"/>
</dbReference>
<proteinExistence type="predicted"/>
<comment type="caution">
    <text evidence="1">The sequence shown here is derived from an EMBL/GenBank/DDBJ whole genome shotgun (WGS) entry which is preliminary data.</text>
</comment>
<keyword evidence="2" id="KW-1185">Reference proteome</keyword>
<reference evidence="1 2" key="1">
    <citation type="journal article" date="2018" name="Genome Biol. Evol.">
        <title>Multiple Roots of Fruiting Body Formation in Amoebozoa.</title>
        <authorList>
            <person name="Hillmann F."/>
            <person name="Forbes G."/>
            <person name="Novohradska S."/>
            <person name="Ferling I."/>
            <person name="Riege K."/>
            <person name="Groth M."/>
            <person name="Westermann M."/>
            <person name="Marz M."/>
            <person name="Spaller T."/>
            <person name="Winckler T."/>
            <person name="Schaap P."/>
            <person name="Glockner G."/>
        </authorList>
    </citation>
    <scope>NUCLEOTIDE SEQUENCE [LARGE SCALE GENOMIC DNA]</scope>
    <source>
        <strain evidence="1 2">Jena</strain>
    </source>
</reference>
<dbReference type="Proteomes" id="UP000241769">
    <property type="component" value="Unassembled WGS sequence"/>
</dbReference>